<dbReference type="Gene3D" id="3.20.20.150">
    <property type="entry name" value="Divalent-metal-dependent TIM barrel enzymes"/>
    <property type="match status" value="1"/>
</dbReference>
<name>A0ABW0VSR4_9BACL</name>
<evidence type="ECO:0000313" key="2">
    <source>
        <dbReference type="EMBL" id="MFC5648927.1"/>
    </source>
</evidence>
<dbReference type="Pfam" id="PF01261">
    <property type="entry name" value="AP_endonuc_2"/>
    <property type="match status" value="1"/>
</dbReference>
<protein>
    <submittedName>
        <fullName evidence="2">Sugar phosphate isomerase/epimerase family protein</fullName>
    </submittedName>
</protein>
<evidence type="ECO:0000259" key="1">
    <source>
        <dbReference type="Pfam" id="PF01261"/>
    </source>
</evidence>
<organism evidence="2 3">
    <name type="scientific">Paenibacillus solisilvae</name>
    <dbReference type="NCBI Taxonomy" id="2486751"/>
    <lineage>
        <taxon>Bacteria</taxon>
        <taxon>Bacillati</taxon>
        <taxon>Bacillota</taxon>
        <taxon>Bacilli</taxon>
        <taxon>Bacillales</taxon>
        <taxon>Paenibacillaceae</taxon>
        <taxon>Paenibacillus</taxon>
    </lineage>
</organism>
<dbReference type="SUPFAM" id="SSF51658">
    <property type="entry name" value="Xylose isomerase-like"/>
    <property type="match status" value="1"/>
</dbReference>
<dbReference type="Proteomes" id="UP001596047">
    <property type="component" value="Unassembled WGS sequence"/>
</dbReference>
<proteinExistence type="predicted"/>
<feature type="domain" description="Xylose isomerase-like TIM barrel" evidence="1">
    <location>
        <begin position="20"/>
        <end position="178"/>
    </location>
</feature>
<dbReference type="EMBL" id="JBHSOW010000028">
    <property type="protein sequence ID" value="MFC5648927.1"/>
    <property type="molecule type" value="Genomic_DNA"/>
</dbReference>
<gene>
    <name evidence="2" type="ORF">ACFPYJ_07255</name>
</gene>
<dbReference type="GO" id="GO:0016853">
    <property type="term" value="F:isomerase activity"/>
    <property type="evidence" value="ECO:0007669"/>
    <property type="project" value="UniProtKB-KW"/>
</dbReference>
<dbReference type="RefSeq" id="WP_379187418.1">
    <property type="nucleotide sequence ID" value="NZ_JBHSOW010000028.1"/>
</dbReference>
<dbReference type="InterPro" id="IPR013022">
    <property type="entry name" value="Xyl_isomerase-like_TIM-brl"/>
</dbReference>
<keyword evidence="3" id="KW-1185">Reference proteome</keyword>
<keyword evidence="2" id="KW-0413">Isomerase</keyword>
<comment type="caution">
    <text evidence="2">The sequence shown here is derived from an EMBL/GenBank/DDBJ whole genome shotgun (WGS) entry which is preliminary data.</text>
</comment>
<accession>A0ABW0VSR4</accession>
<sequence>MKVNIFKALWGVEGTYREQFKRTKEAGFHGIEAALPSQADKAEFKELLEEYNFDYIAQIFTGGNHADSFAQQVQQAAAFKPVLINSHSSLDRETFEQQASFFEQALVIERQAGIAVGHETHRQRAMFTPWTTANLLEAFDELKITADFSHWVCVCESHLADNLADLELAIKRTIHIHARVGYPEGPQVPDPSAKEYAYELELFEKWWKQILNLRQAQGAAYATVTPEFGPPGYLHTLPHTNQPVADLWQVNDFIAQRFRENFPKRG</sequence>
<dbReference type="InterPro" id="IPR036237">
    <property type="entry name" value="Xyl_isomerase-like_sf"/>
</dbReference>
<reference evidence="3" key="1">
    <citation type="journal article" date="2019" name="Int. J. Syst. Evol. Microbiol.">
        <title>The Global Catalogue of Microorganisms (GCM) 10K type strain sequencing project: providing services to taxonomists for standard genome sequencing and annotation.</title>
        <authorList>
            <consortium name="The Broad Institute Genomics Platform"/>
            <consortium name="The Broad Institute Genome Sequencing Center for Infectious Disease"/>
            <person name="Wu L."/>
            <person name="Ma J."/>
        </authorList>
    </citation>
    <scope>NUCLEOTIDE SEQUENCE [LARGE SCALE GENOMIC DNA]</scope>
    <source>
        <strain evidence="3">CGMCC 1.3240</strain>
    </source>
</reference>
<evidence type="ECO:0000313" key="3">
    <source>
        <dbReference type="Proteomes" id="UP001596047"/>
    </source>
</evidence>